<evidence type="ECO:0000313" key="2">
    <source>
        <dbReference type="EMBL" id="CAH9096993.1"/>
    </source>
</evidence>
<keyword evidence="3" id="KW-1185">Reference proteome</keyword>
<protein>
    <recommendedName>
        <fullName evidence="4">Gag-pol polyprotein</fullName>
    </recommendedName>
</protein>
<accession>A0AAV0DDA5</accession>
<feature type="compositionally biased region" description="Basic and acidic residues" evidence="1">
    <location>
        <begin position="32"/>
        <end position="42"/>
    </location>
</feature>
<dbReference type="AlphaFoldDB" id="A0AAV0DDA5"/>
<name>A0AAV0DDA5_9ASTE</name>
<reference evidence="2" key="1">
    <citation type="submission" date="2022-07" db="EMBL/GenBank/DDBJ databases">
        <authorList>
            <person name="Macas J."/>
            <person name="Novak P."/>
            <person name="Neumann P."/>
        </authorList>
    </citation>
    <scope>NUCLEOTIDE SEQUENCE</scope>
</reference>
<organism evidence="2 3">
    <name type="scientific">Cuscuta epithymum</name>
    <dbReference type="NCBI Taxonomy" id="186058"/>
    <lineage>
        <taxon>Eukaryota</taxon>
        <taxon>Viridiplantae</taxon>
        <taxon>Streptophyta</taxon>
        <taxon>Embryophyta</taxon>
        <taxon>Tracheophyta</taxon>
        <taxon>Spermatophyta</taxon>
        <taxon>Magnoliopsida</taxon>
        <taxon>eudicotyledons</taxon>
        <taxon>Gunneridae</taxon>
        <taxon>Pentapetalae</taxon>
        <taxon>asterids</taxon>
        <taxon>lamiids</taxon>
        <taxon>Solanales</taxon>
        <taxon>Convolvulaceae</taxon>
        <taxon>Cuscuteae</taxon>
        <taxon>Cuscuta</taxon>
        <taxon>Cuscuta subgen. Cuscuta</taxon>
    </lineage>
</organism>
<evidence type="ECO:0000256" key="1">
    <source>
        <dbReference type="SAM" id="MobiDB-lite"/>
    </source>
</evidence>
<gene>
    <name evidence="2" type="ORF">CEPIT_LOCUS13918</name>
</gene>
<sequence length="172" mass="19255">MVPTEEELKDERIVNALEKIRNEKACGNAVSNREKRGGAEGTRRKKNQTKVGGKRKSKRFDVGGSVNAIPTSTDGSESLLIALRQQGERIEKLEHTIKKLCDLQVKQASMIKKLLVNVKKGKAGVIGKFNFLRKKREPRYQDIPSFDLAPEFNEANDGVEQKEAADVSMEFV</sequence>
<feature type="region of interest" description="Disordered" evidence="1">
    <location>
        <begin position="27"/>
        <end position="59"/>
    </location>
</feature>
<feature type="non-terminal residue" evidence="2">
    <location>
        <position position="172"/>
    </location>
</feature>
<dbReference type="EMBL" id="CAMAPF010000090">
    <property type="protein sequence ID" value="CAH9096993.1"/>
    <property type="molecule type" value="Genomic_DNA"/>
</dbReference>
<feature type="compositionally biased region" description="Basic residues" evidence="1">
    <location>
        <begin position="43"/>
        <end position="58"/>
    </location>
</feature>
<evidence type="ECO:0008006" key="4">
    <source>
        <dbReference type="Google" id="ProtNLM"/>
    </source>
</evidence>
<dbReference type="Proteomes" id="UP001152523">
    <property type="component" value="Unassembled WGS sequence"/>
</dbReference>
<proteinExistence type="predicted"/>
<evidence type="ECO:0000313" key="3">
    <source>
        <dbReference type="Proteomes" id="UP001152523"/>
    </source>
</evidence>
<comment type="caution">
    <text evidence="2">The sequence shown here is derived from an EMBL/GenBank/DDBJ whole genome shotgun (WGS) entry which is preliminary data.</text>
</comment>